<feature type="compositionally biased region" description="Low complexity" evidence="1">
    <location>
        <begin position="123"/>
        <end position="146"/>
    </location>
</feature>
<gene>
    <name evidence="2" type="ORF">HUJ06_015418</name>
</gene>
<name>A0A822ZCB0_NELNU</name>
<dbReference type="Proteomes" id="UP000607653">
    <property type="component" value="Unassembled WGS sequence"/>
</dbReference>
<keyword evidence="3" id="KW-1185">Reference proteome</keyword>
<dbReference type="EMBL" id="DUZY01000005">
    <property type="protein sequence ID" value="DAD41095.1"/>
    <property type="molecule type" value="Genomic_DNA"/>
</dbReference>
<reference evidence="2 3" key="1">
    <citation type="journal article" date="2020" name="Mol. Biol. Evol.">
        <title>Distinct Expression and Methylation Patterns for Genes with Different Fates following a Single Whole-Genome Duplication in Flowering Plants.</title>
        <authorList>
            <person name="Shi T."/>
            <person name="Rahmani R.S."/>
            <person name="Gugger P.F."/>
            <person name="Wang M."/>
            <person name="Li H."/>
            <person name="Zhang Y."/>
            <person name="Li Z."/>
            <person name="Wang Q."/>
            <person name="Van de Peer Y."/>
            <person name="Marchal K."/>
            <person name="Chen J."/>
        </authorList>
    </citation>
    <scope>NUCLEOTIDE SEQUENCE [LARGE SCALE GENOMIC DNA]</scope>
    <source>
        <tissue evidence="2">Leaf</tissue>
    </source>
</reference>
<protein>
    <submittedName>
        <fullName evidence="2">Uncharacterized protein</fullName>
    </submittedName>
</protein>
<organism evidence="2 3">
    <name type="scientific">Nelumbo nucifera</name>
    <name type="common">Sacred lotus</name>
    <dbReference type="NCBI Taxonomy" id="4432"/>
    <lineage>
        <taxon>Eukaryota</taxon>
        <taxon>Viridiplantae</taxon>
        <taxon>Streptophyta</taxon>
        <taxon>Embryophyta</taxon>
        <taxon>Tracheophyta</taxon>
        <taxon>Spermatophyta</taxon>
        <taxon>Magnoliopsida</taxon>
        <taxon>Proteales</taxon>
        <taxon>Nelumbonaceae</taxon>
        <taxon>Nelumbo</taxon>
    </lineage>
</organism>
<feature type="compositionally biased region" description="Pro residues" evidence="1">
    <location>
        <begin position="106"/>
        <end position="122"/>
    </location>
</feature>
<evidence type="ECO:0000313" key="2">
    <source>
        <dbReference type="EMBL" id="DAD41095.1"/>
    </source>
</evidence>
<evidence type="ECO:0000313" key="3">
    <source>
        <dbReference type="Proteomes" id="UP000607653"/>
    </source>
</evidence>
<feature type="region of interest" description="Disordered" evidence="1">
    <location>
        <begin position="70"/>
        <end position="158"/>
    </location>
</feature>
<proteinExistence type="predicted"/>
<accession>A0A822ZCB0</accession>
<comment type="caution">
    <text evidence="2">The sequence shown here is derived from an EMBL/GenBank/DDBJ whole genome shotgun (WGS) entry which is preliminary data.</text>
</comment>
<sequence>MPPPPPPPPPPPVIYPTYGYATYTSDYGYHHQSMYNPHSQTQYYHQVYGTSPSTIGSSFYYGYALQPSASRGPTFAGPSQSQSHRIQGPPYLHYPTQGDRSFAGNFPPPPPPPQLQLPPRPTLPVSSSSTSETQTTQQASQTSSATGVEASSLESPNT</sequence>
<feature type="compositionally biased region" description="Polar residues" evidence="1">
    <location>
        <begin position="70"/>
        <end position="85"/>
    </location>
</feature>
<evidence type="ECO:0000256" key="1">
    <source>
        <dbReference type="SAM" id="MobiDB-lite"/>
    </source>
</evidence>
<dbReference type="AlphaFoldDB" id="A0A822ZCB0"/>